<evidence type="ECO:0000256" key="5">
    <source>
        <dbReference type="ARBA" id="ARBA00022692"/>
    </source>
</evidence>
<dbReference type="PANTHER" id="PTHR48086:SF3">
    <property type="entry name" value="SODIUM_PROLINE SYMPORTER"/>
    <property type="match status" value="1"/>
</dbReference>
<evidence type="ECO:0000313" key="14">
    <source>
        <dbReference type="EMBL" id="MFD1527466.1"/>
    </source>
</evidence>
<keyword evidence="15" id="KW-1185">Reference proteome</keyword>
<evidence type="ECO:0000256" key="6">
    <source>
        <dbReference type="ARBA" id="ARBA00022847"/>
    </source>
</evidence>
<feature type="transmembrane region" description="Helical" evidence="13">
    <location>
        <begin position="426"/>
        <end position="443"/>
    </location>
</feature>
<evidence type="ECO:0000256" key="3">
    <source>
        <dbReference type="ARBA" id="ARBA00022448"/>
    </source>
</evidence>
<keyword evidence="6" id="KW-0769">Symport</keyword>
<comment type="subcellular location">
    <subcellularLocation>
        <location evidence="1">Cell membrane</location>
        <topology evidence="1">Multi-pass membrane protein</topology>
    </subcellularLocation>
</comment>
<dbReference type="InterPro" id="IPR038377">
    <property type="entry name" value="Na/Glc_symporter_sf"/>
</dbReference>
<dbReference type="GO" id="GO:0006814">
    <property type="term" value="P:sodium ion transport"/>
    <property type="evidence" value="ECO:0007669"/>
    <property type="project" value="UniProtKB-KW"/>
</dbReference>
<accession>A0ABD6B922</accession>
<evidence type="ECO:0000256" key="1">
    <source>
        <dbReference type="ARBA" id="ARBA00004651"/>
    </source>
</evidence>
<evidence type="ECO:0000256" key="11">
    <source>
        <dbReference type="ARBA" id="ARBA00023201"/>
    </source>
</evidence>
<feature type="transmembrane region" description="Helical" evidence="13">
    <location>
        <begin position="80"/>
        <end position="98"/>
    </location>
</feature>
<dbReference type="PROSITE" id="PS50283">
    <property type="entry name" value="NA_SOLUT_SYMP_3"/>
    <property type="match status" value="1"/>
</dbReference>
<feature type="transmembrane region" description="Helical" evidence="13">
    <location>
        <begin position="392"/>
        <end position="414"/>
    </location>
</feature>
<feature type="transmembrane region" description="Helical" evidence="13">
    <location>
        <begin position="129"/>
        <end position="147"/>
    </location>
</feature>
<feature type="transmembrane region" description="Helical" evidence="13">
    <location>
        <begin position="190"/>
        <end position="208"/>
    </location>
</feature>
<evidence type="ECO:0000256" key="12">
    <source>
        <dbReference type="RuleBase" id="RU362091"/>
    </source>
</evidence>
<dbReference type="AlphaFoldDB" id="A0ABD6B922"/>
<dbReference type="Pfam" id="PF00474">
    <property type="entry name" value="SSF"/>
    <property type="match status" value="1"/>
</dbReference>
<evidence type="ECO:0000256" key="7">
    <source>
        <dbReference type="ARBA" id="ARBA00022989"/>
    </source>
</evidence>
<protein>
    <submittedName>
        <fullName evidence="14">Sodium/solute symporter</fullName>
    </submittedName>
</protein>
<keyword evidence="3" id="KW-0813">Transport</keyword>
<dbReference type="GO" id="GO:0005886">
    <property type="term" value="C:plasma membrane"/>
    <property type="evidence" value="ECO:0007669"/>
    <property type="project" value="UniProtKB-SubCell"/>
</dbReference>
<feature type="transmembrane region" description="Helical" evidence="13">
    <location>
        <begin position="458"/>
        <end position="476"/>
    </location>
</feature>
<evidence type="ECO:0000256" key="8">
    <source>
        <dbReference type="ARBA" id="ARBA00023053"/>
    </source>
</evidence>
<dbReference type="PANTHER" id="PTHR48086">
    <property type="entry name" value="SODIUM/PROLINE SYMPORTER-RELATED"/>
    <property type="match status" value="1"/>
</dbReference>
<gene>
    <name evidence="14" type="ORF">ACFR9S_14360</name>
</gene>
<keyword evidence="8" id="KW-0915">Sodium</keyword>
<dbReference type="Gene3D" id="1.20.1730.10">
    <property type="entry name" value="Sodium/glucose cotransporter"/>
    <property type="match status" value="1"/>
</dbReference>
<dbReference type="InterPro" id="IPR001734">
    <property type="entry name" value="Na/solute_symporter"/>
</dbReference>
<evidence type="ECO:0000256" key="13">
    <source>
        <dbReference type="SAM" id="Phobius"/>
    </source>
</evidence>
<dbReference type="EMBL" id="JBHUDH010000198">
    <property type="protein sequence ID" value="MFD1527466.1"/>
    <property type="molecule type" value="Genomic_DNA"/>
</dbReference>
<organism evidence="14 15">
    <name type="scientific">Halolamina salina</name>
    <dbReference type="NCBI Taxonomy" id="1220023"/>
    <lineage>
        <taxon>Archaea</taxon>
        <taxon>Methanobacteriati</taxon>
        <taxon>Methanobacteriota</taxon>
        <taxon>Stenosarchaea group</taxon>
        <taxon>Halobacteria</taxon>
        <taxon>Halobacteriales</taxon>
        <taxon>Haloferacaceae</taxon>
    </lineage>
</organism>
<dbReference type="RefSeq" id="WP_379730462.1">
    <property type="nucleotide sequence ID" value="NZ_JBHSWZ010000004.1"/>
</dbReference>
<feature type="transmembrane region" description="Helical" evidence="13">
    <location>
        <begin position="228"/>
        <end position="250"/>
    </location>
</feature>
<dbReference type="NCBIfam" id="TIGR00813">
    <property type="entry name" value="sss"/>
    <property type="match status" value="1"/>
</dbReference>
<feature type="transmembrane region" description="Helical" evidence="13">
    <location>
        <begin position="153"/>
        <end position="178"/>
    </location>
</feature>
<keyword evidence="4" id="KW-1003">Cell membrane</keyword>
<feature type="transmembrane region" description="Helical" evidence="13">
    <location>
        <begin position="270"/>
        <end position="293"/>
    </location>
</feature>
<keyword evidence="5 13" id="KW-0812">Transmembrane</keyword>
<evidence type="ECO:0000256" key="10">
    <source>
        <dbReference type="ARBA" id="ARBA00023136"/>
    </source>
</evidence>
<keyword evidence="10 13" id="KW-0472">Membrane</keyword>
<evidence type="ECO:0000313" key="15">
    <source>
        <dbReference type="Proteomes" id="UP001597111"/>
    </source>
</evidence>
<proteinExistence type="inferred from homology"/>
<reference evidence="14 15" key="1">
    <citation type="journal article" date="2019" name="Int. J. Syst. Evol. Microbiol.">
        <title>The Global Catalogue of Microorganisms (GCM) 10K type strain sequencing project: providing services to taxonomists for standard genome sequencing and annotation.</title>
        <authorList>
            <consortium name="The Broad Institute Genomics Platform"/>
            <consortium name="The Broad Institute Genome Sequencing Center for Infectious Disease"/>
            <person name="Wu L."/>
            <person name="Ma J."/>
        </authorList>
    </citation>
    <scope>NUCLEOTIDE SEQUENCE [LARGE SCALE GENOMIC DNA]</scope>
    <source>
        <strain evidence="14 15">CGMCC 1.12285</strain>
    </source>
</reference>
<dbReference type="InterPro" id="IPR050277">
    <property type="entry name" value="Sodium:Solute_Symporter"/>
</dbReference>
<name>A0ABD6B922_9EURY</name>
<feature type="transmembrane region" description="Helical" evidence="13">
    <location>
        <begin position="366"/>
        <end position="386"/>
    </location>
</feature>
<feature type="transmembrane region" description="Helical" evidence="13">
    <location>
        <begin position="6"/>
        <end position="31"/>
    </location>
</feature>
<feature type="transmembrane region" description="Helical" evidence="13">
    <location>
        <begin position="305"/>
        <end position="332"/>
    </location>
</feature>
<sequence length="491" mass="52020">MAVIGTVGWVFLITLALYFLVIFGIGVYGYLKTDDETDFLIANREIGPAVGAATLSATQMSAGTFVGTLGVHYLTGVSFVYIWIGLWLGWLVSLVFVAPQMRRFGEITVPDFIAVRFGDDGTGGDRMRAFSALLIVVAYTVYISAQYTGAGLIFQSIFGVSTEVGMAIMVAIIIAYTAFGGMRASALSDFVQIIIMTVGAIISIPILLGNIGGVGELEMMLTSLNPALLGWAMTPLEVGTIALAFGFGMLGAPYEIVRVYSMRDEQTVRYAIGTTLIFQILIGAGVAVVGMGMRVLYPQLTTPDLASVIMSIDVLGPILGALVIGAILSAMLSTVDSIMIVSAGAIAHDIYGELLNPEASENRKLWANRLSVIFVGIVPFFLALYGELLGGLVQFIVLLQSAIIGATFSMPLLLGLHWDRINTPGTFAGMLLGFLSVLAWHFGTDAGVVTGVLAQIDPVVPGVIMCLIGMIAGSYLTSAPSREALAPFFDV</sequence>
<comment type="caution">
    <text evidence="14">The sequence shown here is derived from an EMBL/GenBank/DDBJ whole genome shotgun (WGS) entry which is preliminary data.</text>
</comment>
<keyword evidence="9" id="KW-0406">Ion transport</keyword>
<comment type="similarity">
    <text evidence="2 12">Belongs to the sodium:solute symporter (SSF) (TC 2.A.21) family.</text>
</comment>
<evidence type="ECO:0000256" key="2">
    <source>
        <dbReference type="ARBA" id="ARBA00006434"/>
    </source>
</evidence>
<dbReference type="Proteomes" id="UP001597111">
    <property type="component" value="Unassembled WGS sequence"/>
</dbReference>
<evidence type="ECO:0000256" key="9">
    <source>
        <dbReference type="ARBA" id="ARBA00023065"/>
    </source>
</evidence>
<keyword evidence="11" id="KW-0739">Sodium transport</keyword>
<dbReference type="GO" id="GO:0015293">
    <property type="term" value="F:symporter activity"/>
    <property type="evidence" value="ECO:0007669"/>
    <property type="project" value="UniProtKB-KW"/>
</dbReference>
<evidence type="ECO:0000256" key="4">
    <source>
        <dbReference type="ARBA" id="ARBA00022475"/>
    </source>
</evidence>
<keyword evidence="7 13" id="KW-1133">Transmembrane helix</keyword>